<dbReference type="PANTHER" id="PTHR33406">
    <property type="entry name" value="MEMBRANE PROTEIN MJ1562-RELATED"/>
    <property type="match status" value="1"/>
</dbReference>
<keyword evidence="10" id="KW-1185">Reference proteome</keyword>
<keyword evidence="3" id="KW-1003">Cell membrane</keyword>
<evidence type="ECO:0000256" key="5">
    <source>
        <dbReference type="ARBA" id="ARBA00022989"/>
    </source>
</evidence>
<feature type="transmembrane region" description="Helical" evidence="7">
    <location>
        <begin position="81"/>
        <end position="102"/>
    </location>
</feature>
<evidence type="ECO:0000313" key="9">
    <source>
        <dbReference type="EMBL" id="KGM08380.1"/>
    </source>
</evidence>
<dbReference type="InterPro" id="IPR004869">
    <property type="entry name" value="MMPL_dom"/>
</dbReference>
<dbReference type="AlphaFoldDB" id="A0A0A0BKK1"/>
<dbReference type="PANTHER" id="PTHR33406:SF11">
    <property type="entry name" value="MEMBRANE PROTEIN SCO6666-RELATED"/>
    <property type="match status" value="1"/>
</dbReference>
<proteinExistence type="inferred from homology"/>
<organism evidence="9 10">
    <name type="scientific">Cellulomonas bogoriensis 69B4 = DSM 16987</name>
    <dbReference type="NCBI Taxonomy" id="1386082"/>
    <lineage>
        <taxon>Bacteria</taxon>
        <taxon>Bacillati</taxon>
        <taxon>Actinomycetota</taxon>
        <taxon>Actinomycetes</taxon>
        <taxon>Micrococcales</taxon>
        <taxon>Cellulomonadaceae</taxon>
        <taxon>Cellulomonas</taxon>
    </lineage>
</organism>
<dbReference type="InterPro" id="IPR050545">
    <property type="entry name" value="Mycobact_MmpL"/>
</dbReference>
<feature type="transmembrane region" description="Helical" evidence="7">
    <location>
        <begin position="114"/>
        <end position="133"/>
    </location>
</feature>
<feature type="non-terminal residue" evidence="9">
    <location>
        <position position="329"/>
    </location>
</feature>
<name>A0A0A0BKK1_9CELL</name>
<evidence type="ECO:0000256" key="3">
    <source>
        <dbReference type="ARBA" id="ARBA00022475"/>
    </source>
</evidence>
<keyword evidence="6 7" id="KW-0472">Membrane</keyword>
<dbReference type="OrthoDB" id="7051771at2"/>
<evidence type="ECO:0000259" key="8">
    <source>
        <dbReference type="Pfam" id="PF03176"/>
    </source>
</evidence>
<reference evidence="9 10" key="1">
    <citation type="submission" date="2013-08" db="EMBL/GenBank/DDBJ databases">
        <title>Genome sequencing of Cellulomonas bogoriensis 69B4.</title>
        <authorList>
            <person name="Chen F."/>
            <person name="Li Y."/>
            <person name="Wang G."/>
        </authorList>
    </citation>
    <scope>NUCLEOTIDE SEQUENCE [LARGE SCALE GENOMIC DNA]</scope>
    <source>
        <strain evidence="9 10">69B4</strain>
    </source>
</reference>
<evidence type="ECO:0000256" key="6">
    <source>
        <dbReference type="ARBA" id="ARBA00023136"/>
    </source>
</evidence>
<evidence type="ECO:0000313" key="10">
    <source>
        <dbReference type="Proteomes" id="UP000054314"/>
    </source>
</evidence>
<dbReference type="Pfam" id="PF03176">
    <property type="entry name" value="MMPL"/>
    <property type="match status" value="1"/>
</dbReference>
<dbReference type="EMBL" id="AXCZ01000363">
    <property type="protein sequence ID" value="KGM08380.1"/>
    <property type="molecule type" value="Genomic_DNA"/>
</dbReference>
<protein>
    <recommendedName>
        <fullName evidence="8">Membrane transport protein MMPL domain-containing protein</fullName>
    </recommendedName>
</protein>
<dbReference type="SUPFAM" id="SSF82866">
    <property type="entry name" value="Multidrug efflux transporter AcrB transmembrane domain"/>
    <property type="match status" value="1"/>
</dbReference>
<feature type="non-terminal residue" evidence="9">
    <location>
        <position position="1"/>
    </location>
</feature>
<accession>A0A0A0BKK1</accession>
<evidence type="ECO:0000256" key="2">
    <source>
        <dbReference type="ARBA" id="ARBA00010157"/>
    </source>
</evidence>
<feature type="domain" description="Membrane transport protein MMPL" evidence="8">
    <location>
        <begin position="5"/>
        <end position="229"/>
    </location>
</feature>
<keyword evidence="5 7" id="KW-1133">Transmembrane helix</keyword>
<feature type="transmembrane region" description="Helical" evidence="7">
    <location>
        <begin position="49"/>
        <end position="69"/>
    </location>
</feature>
<dbReference type="Gene3D" id="1.20.1640.10">
    <property type="entry name" value="Multidrug efflux transporter AcrB transmembrane domain"/>
    <property type="match status" value="1"/>
</dbReference>
<dbReference type="GO" id="GO:0005886">
    <property type="term" value="C:plasma membrane"/>
    <property type="evidence" value="ECO:0007669"/>
    <property type="project" value="UniProtKB-SubCell"/>
</dbReference>
<feature type="transmembrane region" description="Helical" evidence="7">
    <location>
        <begin position="191"/>
        <end position="218"/>
    </location>
</feature>
<gene>
    <name evidence="9" type="ORF">N869_08585</name>
</gene>
<keyword evidence="4 7" id="KW-0812">Transmembrane</keyword>
<comment type="subcellular location">
    <subcellularLocation>
        <location evidence="1">Cell membrane</location>
        <topology evidence="1">Multi-pass membrane protein</topology>
    </subcellularLocation>
</comment>
<sequence>SQDEEVTARLVADIRDQREALEARHGVTDLRVTGMTAAAVDISDRLSGALLPFAVLVVGLSLVLLTVVFRSIAVPLKATAGYLLSVVAAFGAVAAVFQWGWLADLLNVTSLGPVISFLPIILMGVLFGLAMDYEVFLVSRMREAYVHGADALTAVRAGFTASARVVTAAAVIMISVFTAFIPASSQMVKPIALGLAVGIFVDAFIVRMTLVPAVLALLGDKAWWLPRRLDRAMPVLDVEGAALEHHLDHEAWVAEHGVATVRAEQVVVADEQDAPVAVVDVVARPGQVVVLAGPDRVARRAVLSALAGRLRTSGGTLVVLDRVLPDEAA</sequence>
<evidence type="ECO:0000256" key="4">
    <source>
        <dbReference type="ARBA" id="ARBA00022692"/>
    </source>
</evidence>
<evidence type="ECO:0000256" key="1">
    <source>
        <dbReference type="ARBA" id="ARBA00004651"/>
    </source>
</evidence>
<comment type="similarity">
    <text evidence="2">Belongs to the resistance-nodulation-cell division (RND) (TC 2.A.6) family. MmpL subfamily.</text>
</comment>
<comment type="caution">
    <text evidence="9">The sequence shown here is derived from an EMBL/GenBank/DDBJ whole genome shotgun (WGS) entry which is preliminary data.</text>
</comment>
<evidence type="ECO:0000256" key="7">
    <source>
        <dbReference type="SAM" id="Phobius"/>
    </source>
</evidence>
<feature type="transmembrane region" description="Helical" evidence="7">
    <location>
        <begin position="165"/>
        <end position="185"/>
    </location>
</feature>
<dbReference type="Proteomes" id="UP000054314">
    <property type="component" value="Unassembled WGS sequence"/>
</dbReference>
<dbReference type="RefSeq" id="WP_035063147.1">
    <property type="nucleotide sequence ID" value="NZ_AXCZ01000363.1"/>
</dbReference>